<dbReference type="PANTHER" id="PTHR33112:SF16">
    <property type="entry name" value="HETEROKARYON INCOMPATIBILITY DOMAIN-CONTAINING PROTEIN"/>
    <property type="match status" value="1"/>
</dbReference>
<gene>
    <name evidence="2" type="ORF">JMJ77_011040</name>
</gene>
<feature type="domain" description="Heterokaryon incompatibility" evidence="1">
    <location>
        <begin position="221"/>
        <end position="381"/>
    </location>
</feature>
<proteinExistence type="predicted"/>
<accession>A0A9P7UGE2</accession>
<organism evidence="2 3">
    <name type="scientific">Colletotrichum scovillei</name>
    <dbReference type="NCBI Taxonomy" id="1209932"/>
    <lineage>
        <taxon>Eukaryota</taxon>
        <taxon>Fungi</taxon>
        <taxon>Dikarya</taxon>
        <taxon>Ascomycota</taxon>
        <taxon>Pezizomycotina</taxon>
        <taxon>Sordariomycetes</taxon>
        <taxon>Hypocreomycetidae</taxon>
        <taxon>Glomerellales</taxon>
        <taxon>Glomerellaceae</taxon>
        <taxon>Colletotrichum</taxon>
        <taxon>Colletotrichum acutatum species complex</taxon>
    </lineage>
</organism>
<dbReference type="Proteomes" id="UP000699042">
    <property type="component" value="Unassembled WGS sequence"/>
</dbReference>
<evidence type="ECO:0000313" key="3">
    <source>
        <dbReference type="Proteomes" id="UP000699042"/>
    </source>
</evidence>
<name>A0A9P7UGE2_9PEZI</name>
<evidence type="ECO:0000259" key="1">
    <source>
        <dbReference type="Pfam" id="PF06985"/>
    </source>
</evidence>
<dbReference type="AlphaFoldDB" id="A0A9P7UGE2"/>
<protein>
    <submittedName>
        <fullName evidence="2">HET-domain-containing protein</fullName>
    </submittedName>
</protein>
<keyword evidence="3" id="KW-1185">Reference proteome</keyword>
<reference evidence="2" key="1">
    <citation type="submission" date="2021-05" db="EMBL/GenBank/DDBJ databases">
        <title>Comparative genomics of three Colletotrichum scovillei strains and genetic complementation revealed genes involved fungal growth and virulence on chili pepper.</title>
        <authorList>
            <person name="Hsieh D.-K."/>
            <person name="Chuang S.-C."/>
            <person name="Chen C.-Y."/>
            <person name="Chao Y.-T."/>
            <person name="Lu M.-Y.J."/>
            <person name="Lee M.-H."/>
            <person name="Shih M.-C."/>
        </authorList>
    </citation>
    <scope>NUCLEOTIDE SEQUENCE</scope>
    <source>
        <strain evidence="2">Coll-153</strain>
    </source>
</reference>
<dbReference type="Pfam" id="PF06985">
    <property type="entry name" value="HET"/>
    <property type="match status" value="1"/>
</dbReference>
<sequence length="761" mass="86178">MSPSLPVGFGALRGTVLCGRCLPVLLDDSIDDFVEGESDTSEASVVLRHKAEGEGEMIMLGSPCQWKDSLPSLSVMTESSEKGCHLHYRGDVYINGGYIWGADRDVFGSKPNEEGLVFWRCEVYKRPEQEFLAAITFNIESDDDWLRVDDKRRPRLLDPANVDWIKYELKRCQDECNHVKEDTAFIPTRLIDVGSTDLDVPRLVTSGALHEGKDILHGIEYATLSYCWGSREDAAEQLKTTTENLSEHLESIPLDLMSPVVRDTTITCRALGLRYLWVDALCIIQGDIEDWNTESLTMGRVYYCSTLTICPLVSTSCLQGYLGERAPGLDLPFQSKRREIVRGTYTFFPSSDDRKPIWNSSALLHDLKQAVWETRGWTFQENMLSTRLLFIGPGLWHFSCENGSTSENSYVNLGSVVHGSLRTLVNIAREPKPADPVEGRRRVRNAYARWEEILEIQTRSWSYRDDLLAGIAGLAEECAKITGDTYLAGLWMNDLQHGLVWEMLNPEVGTLETALQQKRGQEPYVGPSWSWVSQLRPFEVLPCRRYNVDNPRPQEKLSNNQKLMSLSDTLPTHVRAEYTITENHMDLQWRSPFGRLNPGSYLRMQASLADFPSDVNIEPKRRGNPPIGYFSDGSGLCMFDWSVDAATRQQPGHMKLLLTSSCCFKTNNWGKLRYLSSLRDGPGKSFPFPEGETVFNCEDWRRPEQCSFCKDSDAPKTVWGLIVHPADRLEGYYRVGIFLIFSEGAHGRVFATGHKQDVLLL</sequence>
<dbReference type="InterPro" id="IPR010730">
    <property type="entry name" value="HET"/>
</dbReference>
<comment type="caution">
    <text evidence="2">The sequence shown here is derived from an EMBL/GenBank/DDBJ whole genome shotgun (WGS) entry which is preliminary data.</text>
</comment>
<dbReference type="PANTHER" id="PTHR33112">
    <property type="entry name" value="DOMAIN PROTEIN, PUTATIVE-RELATED"/>
    <property type="match status" value="1"/>
</dbReference>
<dbReference type="EMBL" id="JAESDN010000007">
    <property type="protein sequence ID" value="KAG7047695.1"/>
    <property type="molecule type" value="Genomic_DNA"/>
</dbReference>
<evidence type="ECO:0000313" key="2">
    <source>
        <dbReference type="EMBL" id="KAG7047695.1"/>
    </source>
</evidence>